<organism evidence="1 2">
    <name type="scientific">Conexibacter arvalis</name>
    <dbReference type="NCBI Taxonomy" id="912552"/>
    <lineage>
        <taxon>Bacteria</taxon>
        <taxon>Bacillati</taxon>
        <taxon>Actinomycetota</taxon>
        <taxon>Thermoleophilia</taxon>
        <taxon>Solirubrobacterales</taxon>
        <taxon>Conexibacteraceae</taxon>
        <taxon>Conexibacter</taxon>
    </lineage>
</organism>
<sequence length="136" mass="15589">MPFAFDFILYKHGPFSFELRDELASMQSDRLIEREPRRLPYGPQLQVTDRGRALEHRMQKTMARYGEDLDWVASWLGGRGVTDLERLATAMWMTRHHDDASVPARAERLIAKKPHIELSDAIDAVEEIDALVAPTA</sequence>
<dbReference type="EMBL" id="JACHNU010000001">
    <property type="protein sequence ID" value="MBB4661229.1"/>
    <property type="molecule type" value="Genomic_DNA"/>
</dbReference>
<accession>A0A840I8J2</accession>
<dbReference type="Proteomes" id="UP000585272">
    <property type="component" value="Unassembled WGS sequence"/>
</dbReference>
<gene>
    <name evidence="1" type="ORF">BDZ31_000802</name>
</gene>
<comment type="caution">
    <text evidence="1">The sequence shown here is derived from an EMBL/GenBank/DDBJ whole genome shotgun (WGS) entry which is preliminary data.</text>
</comment>
<evidence type="ECO:0000313" key="1">
    <source>
        <dbReference type="EMBL" id="MBB4661229.1"/>
    </source>
</evidence>
<evidence type="ECO:0000313" key="2">
    <source>
        <dbReference type="Proteomes" id="UP000585272"/>
    </source>
</evidence>
<reference evidence="1 2" key="1">
    <citation type="submission" date="2020-08" db="EMBL/GenBank/DDBJ databases">
        <title>Genomic Encyclopedia of Archaeal and Bacterial Type Strains, Phase II (KMG-II): from individual species to whole genera.</title>
        <authorList>
            <person name="Goeker M."/>
        </authorList>
    </citation>
    <scope>NUCLEOTIDE SEQUENCE [LARGE SCALE GENOMIC DNA]</scope>
    <source>
        <strain evidence="1 2">DSM 23288</strain>
    </source>
</reference>
<dbReference type="AlphaFoldDB" id="A0A840I8J2"/>
<keyword evidence="2" id="KW-1185">Reference proteome</keyword>
<protein>
    <submittedName>
        <fullName evidence="1">Uncharacterized protein</fullName>
    </submittedName>
</protein>
<proteinExistence type="predicted"/>
<name>A0A840I8J2_9ACTN</name>